<name>A0A176WCS5_MARPO</name>
<dbReference type="GO" id="GO:0006528">
    <property type="term" value="P:asparagine metabolic process"/>
    <property type="evidence" value="ECO:0007669"/>
    <property type="project" value="TreeGrafter"/>
</dbReference>
<dbReference type="AlphaFoldDB" id="A0A176WCS5"/>
<comment type="caution">
    <text evidence="3">The sequence shown here is derived from an EMBL/GenBank/DDBJ whole genome shotgun (WGS) entry which is preliminary data.</text>
</comment>
<dbReference type="GO" id="GO:0050152">
    <property type="term" value="F:omega-amidase activity"/>
    <property type="evidence" value="ECO:0007669"/>
    <property type="project" value="TreeGrafter"/>
</dbReference>
<sequence length="361" mass="39730">MKVVRTILYRSTCLALTRFRPPHALNLLSSVPSSRRVAAFRSGRTSLHFRPGSVIRAMTSSGARLPSTVPLCPTPGDGKYKIALCQLSVTKDKVVNIAHARQAIEAAADEGAQLIVLPEMWNCPYSNDSFPLYAEETDKQGADIPSSTMLSDVARKKGVTIVGGSIPERSEGRLYNTCYIFGKNGELKGKHRKTHLFDIDIPGKITFKESDTLTPGGELTVVETDVGRIGVGICYDIRFPEMAMLYAAQGVHMICYPGAFNMTTGPLHWELLAKASMMEHGRVQLYVVTCSPARDSGAGYVAWGHSTVVGPFGEIVATTEHEEKTVFGEIDYSRINQIRLNMPLDTQRRGDLYCLVDQERK</sequence>
<accession>A0A176WCS5</accession>
<gene>
    <name evidence="3" type="ORF">AXG93_773s1560</name>
</gene>
<evidence type="ECO:0000256" key="1">
    <source>
        <dbReference type="ARBA" id="ARBA00022801"/>
    </source>
</evidence>
<evidence type="ECO:0000313" key="4">
    <source>
        <dbReference type="Proteomes" id="UP000077202"/>
    </source>
</evidence>
<dbReference type="CDD" id="cd07572">
    <property type="entry name" value="nit"/>
    <property type="match status" value="1"/>
</dbReference>
<dbReference type="InterPro" id="IPR036526">
    <property type="entry name" value="C-N_Hydrolase_sf"/>
</dbReference>
<dbReference type="GO" id="GO:0006541">
    <property type="term" value="P:glutamine metabolic process"/>
    <property type="evidence" value="ECO:0007669"/>
    <property type="project" value="TreeGrafter"/>
</dbReference>
<dbReference type="Gene3D" id="3.60.110.10">
    <property type="entry name" value="Carbon-nitrogen hydrolase"/>
    <property type="match status" value="1"/>
</dbReference>
<keyword evidence="1" id="KW-0378">Hydrolase</keyword>
<dbReference type="InterPro" id="IPR045254">
    <property type="entry name" value="Nit1/2_C-N_Hydrolase"/>
</dbReference>
<dbReference type="PANTHER" id="PTHR23088">
    <property type="entry name" value="NITRILASE-RELATED"/>
    <property type="match status" value="1"/>
</dbReference>
<dbReference type="Proteomes" id="UP000077202">
    <property type="component" value="Unassembled WGS sequence"/>
</dbReference>
<dbReference type="InterPro" id="IPR001110">
    <property type="entry name" value="UPF0012_CS"/>
</dbReference>
<dbReference type="PROSITE" id="PS01227">
    <property type="entry name" value="UPF0012"/>
    <property type="match status" value="1"/>
</dbReference>
<dbReference type="InterPro" id="IPR003010">
    <property type="entry name" value="C-N_Hydrolase"/>
</dbReference>
<proteinExistence type="predicted"/>
<dbReference type="PROSITE" id="PS50263">
    <property type="entry name" value="CN_HYDROLASE"/>
    <property type="match status" value="1"/>
</dbReference>
<dbReference type="GO" id="GO:0006107">
    <property type="term" value="P:oxaloacetate metabolic process"/>
    <property type="evidence" value="ECO:0007669"/>
    <property type="project" value="TreeGrafter"/>
</dbReference>
<evidence type="ECO:0000313" key="3">
    <source>
        <dbReference type="EMBL" id="OAE29916.1"/>
    </source>
</evidence>
<feature type="domain" description="CN hydrolase" evidence="2">
    <location>
        <begin position="80"/>
        <end position="332"/>
    </location>
</feature>
<keyword evidence="4" id="KW-1185">Reference proteome</keyword>
<dbReference type="GO" id="GO:0005739">
    <property type="term" value="C:mitochondrion"/>
    <property type="evidence" value="ECO:0007669"/>
    <property type="project" value="TreeGrafter"/>
</dbReference>
<reference evidence="3" key="1">
    <citation type="submission" date="2016-03" db="EMBL/GenBank/DDBJ databases">
        <title>Mechanisms controlling the formation of the plant cell surface in tip-growing cells are functionally conserved among land plants.</title>
        <authorList>
            <person name="Honkanen S."/>
            <person name="Jones V.A."/>
            <person name="Morieri G."/>
            <person name="Champion C."/>
            <person name="Hetherington A.J."/>
            <person name="Kelly S."/>
            <person name="Saint-Marcoux D."/>
            <person name="Proust H."/>
            <person name="Prescott H."/>
            <person name="Dolan L."/>
        </authorList>
    </citation>
    <scope>NUCLEOTIDE SEQUENCE [LARGE SCALE GENOMIC DNA]</scope>
    <source>
        <tissue evidence="3">Whole gametophyte</tissue>
    </source>
</reference>
<dbReference type="Pfam" id="PF00795">
    <property type="entry name" value="CN_hydrolase"/>
    <property type="match status" value="1"/>
</dbReference>
<organism evidence="3 4">
    <name type="scientific">Marchantia polymorpha subsp. ruderalis</name>
    <dbReference type="NCBI Taxonomy" id="1480154"/>
    <lineage>
        <taxon>Eukaryota</taxon>
        <taxon>Viridiplantae</taxon>
        <taxon>Streptophyta</taxon>
        <taxon>Embryophyta</taxon>
        <taxon>Marchantiophyta</taxon>
        <taxon>Marchantiopsida</taxon>
        <taxon>Marchantiidae</taxon>
        <taxon>Marchantiales</taxon>
        <taxon>Marchantiaceae</taxon>
        <taxon>Marchantia</taxon>
    </lineage>
</organism>
<evidence type="ECO:0000259" key="2">
    <source>
        <dbReference type="PROSITE" id="PS50263"/>
    </source>
</evidence>
<dbReference type="EMBL" id="LVLJ01001380">
    <property type="protein sequence ID" value="OAE29916.1"/>
    <property type="molecule type" value="Genomic_DNA"/>
</dbReference>
<dbReference type="SUPFAM" id="SSF56317">
    <property type="entry name" value="Carbon-nitrogen hydrolase"/>
    <property type="match status" value="1"/>
</dbReference>
<protein>
    <recommendedName>
        <fullName evidence="2">CN hydrolase domain-containing protein</fullName>
    </recommendedName>
</protein>
<dbReference type="PANTHER" id="PTHR23088:SF30">
    <property type="entry name" value="OMEGA-AMIDASE NIT2"/>
    <property type="match status" value="1"/>
</dbReference>